<feature type="non-terminal residue" evidence="1">
    <location>
        <position position="1"/>
    </location>
</feature>
<proteinExistence type="predicted"/>
<accession>A0ABQ5KF35</accession>
<name>A0ABQ5KF35_9EUKA</name>
<gene>
    <name evidence="1" type="ORF">ADUPG1_005771</name>
</gene>
<evidence type="ECO:0000313" key="2">
    <source>
        <dbReference type="Proteomes" id="UP001057375"/>
    </source>
</evidence>
<keyword evidence="2" id="KW-1185">Reference proteome</keyword>
<dbReference type="Proteomes" id="UP001057375">
    <property type="component" value="Unassembled WGS sequence"/>
</dbReference>
<evidence type="ECO:0000313" key="1">
    <source>
        <dbReference type="EMBL" id="GKT31155.1"/>
    </source>
</evidence>
<protein>
    <submittedName>
        <fullName evidence="1">Uncharacterized protein</fullName>
    </submittedName>
</protein>
<comment type="caution">
    <text evidence="1">The sequence shown here is derived from an EMBL/GenBank/DDBJ whole genome shotgun (WGS) entry which is preliminary data.</text>
</comment>
<organism evidence="1 2">
    <name type="scientific">Aduncisulcus paluster</name>
    <dbReference type="NCBI Taxonomy" id="2918883"/>
    <lineage>
        <taxon>Eukaryota</taxon>
        <taxon>Metamonada</taxon>
        <taxon>Carpediemonas-like organisms</taxon>
        <taxon>Aduncisulcus</taxon>
    </lineage>
</organism>
<sequence>SESRVEATLYRISTHLSVLIPKVEGYSDPDCLPTLTSRSMFLRAVSTQSNPPPPHIGHSK</sequence>
<reference evidence="1" key="1">
    <citation type="submission" date="2022-03" db="EMBL/GenBank/DDBJ databases">
        <title>Draft genome sequence of Aduncisulcus paluster, a free-living microaerophilic Fornicata.</title>
        <authorList>
            <person name="Yuyama I."/>
            <person name="Kume K."/>
            <person name="Tamura T."/>
            <person name="Inagaki Y."/>
            <person name="Hashimoto T."/>
        </authorList>
    </citation>
    <scope>NUCLEOTIDE SEQUENCE</scope>
    <source>
        <strain evidence="1">NY0171</strain>
    </source>
</reference>
<dbReference type="EMBL" id="BQXS01009381">
    <property type="protein sequence ID" value="GKT31155.1"/>
    <property type="molecule type" value="Genomic_DNA"/>
</dbReference>